<keyword evidence="3" id="KW-0378">Hydrolase</keyword>
<keyword evidence="6" id="KW-1185">Reference proteome</keyword>
<comment type="similarity">
    <text evidence="1">Belongs to the peptidase C2 family.</text>
</comment>
<keyword evidence="3" id="KW-0788">Thiol protease</keyword>
<organism evidence="5 6">
    <name type="scientific">Fistulina hepatica ATCC 64428</name>
    <dbReference type="NCBI Taxonomy" id="1128425"/>
    <lineage>
        <taxon>Eukaryota</taxon>
        <taxon>Fungi</taxon>
        <taxon>Dikarya</taxon>
        <taxon>Basidiomycota</taxon>
        <taxon>Agaricomycotina</taxon>
        <taxon>Agaricomycetes</taxon>
        <taxon>Agaricomycetidae</taxon>
        <taxon>Agaricales</taxon>
        <taxon>Fistulinaceae</taxon>
        <taxon>Fistulina</taxon>
    </lineage>
</organism>
<feature type="active site" evidence="2 3">
    <location>
        <position position="309"/>
    </location>
</feature>
<gene>
    <name evidence="5" type="ORF">FISHEDRAFT_48129</name>
</gene>
<protein>
    <submittedName>
        <fullName evidence="5">Cysteine proteinase</fullName>
    </submittedName>
</protein>
<evidence type="ECO:0000313" key="6">
    <source>
        <dbReference type="Proteomes" id="UP000054144"/>
    </source>
</evidence>
<dbReference type="Proteomes" id="UP000054144">
    <property type="component" value="Unassembled WGS sequence"/>
</dbReference>
<evidence type="ECO:0000259" key="4">
    <source>
        <dbReference type="PROSITE" id="PS50203"/>
    </source>
</evidence>
<accession>A0A0D7A591</accession>
<feature type="active site" evidence="2 3">
    <location>
        <position position="329"/>
    </location>
</feature>
<dbReference type="GO" id="GO:0006508">
    <property type="term" value="P:proteolysis"/>
    <property type="evidence" value="ECO:0007669"/>
    <property type="project" value="UniProtKB-KW"/>
</dbReference>
<dbReference type="Gene3D" id="3.90.70.10">
    <property type="entry name" value="Cysteine proteinases"/>
    <property type="match status" value="1"/>
</dbReference>
<evidence type="ECO:0000256" key="1">
    <source>
        <dbReference type="ARBA" id="ARBA00007623"/>
    </source>
</evidence>
<dbReference type="OrthoDB" id="424753at2759"/>
<dbReference type="PRINTS" id="PR00704">
    <property type="entry name" value="CALPAIN"/>
</dbReference>
<keyword evidence="3" id="KW-0645">Protease</keyword>
<dbReference type="SMART" id="SM00230">
    <property type="entry name" value="CysPc"/>
    <property type="match status" value="1"/>
</dbReference>
<evidence type="ECO:0000256" key="2">
    <source>
        <dbReference type="PIRSR" id="PIRSR622684-1"/>
    </source>
</evidence>
<feature type="active site" evidence="2 3">
    <location>
        <position position="124"/>
    </location>
</feature>
<dbReference type="GO" id="GO:0004198">
    <property type="term" value="F:calcium-dependent cysteine-type endopeptidase activity"/>
    <property type="evidence" value="ECO:0007669"/>
    <property type="project" value="InterPro"/>
</dbReference>
<dbReference type="InterPro" id="IPR001300">
    <property type="entry name" value="Peptidase_C2_calpain_cat"/>
</dbReference>
<dbReference type="InterPro" id="IPR022684">
    <property type="entry name" value="Calpain_cysteine_protease"/>
</dbReference>
<dbReference type="PANTHER" id="PTHR10183:SF425">
    <property type="entry name" value="CALPAIN-5"/>
    <property type="match status" value="1"/>
</dbReference>
<name>A0A0D7A591_9AGAR</name>
<dbReference type="Pfam" id="PF00648">
    <property type="entry name" value="Peptidase_C2"/>
    <property type="match status" value="1"/>
</dbReference>
<evidence type="ECO:0000256" key="3">
    <source>
        <dbReference type="PROSITE-ProRule" id="PRU00239"/>
    </source>
</evidence>
<dbReference type="InterPro" id="IPR000169">
    <property type="entry name" value="Pept_cys_AS"/>
</dbReference>
<feature type="domain" description="Calpain catalytic" evidence="4">
    <location>
        <begin position="62"/>
        <end position="383"/>
    </location>
</feature>
<evidence type="ECO:0000313" key="5">
    <source>
        <dbReference type="EMBL" id="KIY46197.1"/>
    </source>
</evidence>
<dbReference type="PROSITE" id="PS00139">
    <property type="entry name" value="THIOL_PROTEASE_CYS"/>
    <property type="match status" value="1"/>
</dbReference>
<dbReference type="EMBL" id="KN882043">
    <property type="protein sequence ID" value="KIY46197.1"/>
    <property type="molecule type" value="Genomic_DNA"/>
</dbReference>
<dbReference type="CDD" id="cd00044">
    <property type="entry name" value="CysPc"/>
    <property type="match status" value="1"/>
</dbReference>
<dbReference type="SUPFAM" id="SSF54001">
    <property type="entry name" value="Cysteine proteinases"/>
    <property type="match status" value="1"/>
</dbReference>
<reference evidence="5 6" key="1">
    <citation type="journal article" date="2015" name="Fungal Genet. Biol.">
        <title>Evolution of novel wood decay mechanisms in Agaricales revealed by the genome sequences of Fistulina hepatica and Cylindrobasidium torrendii.</title>
        <authorList>
            <person name="Floudas D."/>
            <person name="Held B.W."/>
            <person name="Riley R."/>
            <person name="Nagy L.G."/>
            <person name="Koehler G."/>
            <person name="Ransdell A.S."/>
            <person name="Younus H."/>
            <person name="Chow J."/>
            <person name="Chiniquy J."/>
            <person name="Lipzen A."/>
            <person name="Tritt A."/>
            <person name="Sun H."/>
            <person name="Haridas S."/>
            <person name="LaButti K."/>
            <person name="Ohm R.A."/>
            <person name="Kues U."/>
            <person name="Blanchette R.A."/>
            <person name="Grigoriev I.V."/>
            <person name="Minto R.E."/>
            <person name="Hibbett D.S."/>
        </authorList>
    </citation>
    <scope>NUCLEOTIDE SEQUENCE [LARGE SCALE GENOMIC DNA]</scope>
    <source>
        <strain evidence="5 6">ATCC 64428</strain>
    </source>
</reference>
<sequence>MAIFNFSVGRSLRDLPGRGAATYEQHGDKAGLLVTDELEKAIEDCKRRVVEVSKQCRAANCKFRDPEFDIENHRSLCLNTLTGSQIDTPADIQRITQIFDNPRFFADGEHASSGDIVQGRLGDCWFLASLITCSTMPGLVERFCVARDELVGVYGFIFFHDNAWETVVVDDLLYTEMPRYEQLDPEDRRKLFFNNKSAYNKSRKSGKSLFFARSGEQGESWVPLVEKAYAKLHGDYKSLEGGYTREGVEDLTGGVSVYLSIKDILDVDRFWNEEFLFAAKDRVFSSSLNIEFANEKNDFDTESGLVSNHAYAILRAIEIKGKRFVVLRNPWGETEWKGAWSDGSKEWTKEWVEVLPELKHVFGNDGQFVMEYKDWLENFDYVERTLILDSSWVMSSQWLNVNTRPLYSAWSYGDVSFTFNVKEATDAIIVLAELDSRYFTDLKGPISWSFDFMLFKKGELEPVGKSSEAWPLARSTSLETKLLAGDYVVHVS</sequence>
<dbReference type="PROSITE" id="PS50203">
    <property type="entry name" value="CALPAIN_CAT"/>
    <property type="match status" value="1"/>
</dbReference>
<dbReference type="PANTHER" id="PTHR10183">
    <property type="entry name" value="CALPAIN"/>
    <property type="match status" value="1"/>
</dbReference>
<dbReference type="AlphaFoldDB" id="A0A0D7A591"/>
<dbReference type="InterPro" id="IPR038765">
    <property type="entry name" value="Papain-like_cys_pep_sf"/>
</dbReference>
<proteinExistence type="inferred from homology"/>